<dbReference type="Pfam" id="PF00067">
    <property type="entry name" value="p450"/>
    <property type="match status" value="1"/>
</dbReference>
<dbReference type="InterPro" id="IPR002401">
    <property type="entry name" value="Cyt_P450_E_grp-I"/>
</dbReference>
<evidence type="ECO:0000313" key="10">
    <source>
        <dbReference type="Proteomes" id="UP000054266"/>
    </source>
</evidence>
<keyword evidence="8" id="KW-0472">Membrane</keyword>
<keyword evidence="6" id="KW-0503">Monooxygenase</keyword>
<evidence type="ECO:0000313" key="9">
    <source>
        <dbReference type="EMBL" id="KIW68677.1"/>
    </source>
</evidence>
<proteinExistence type="inferred from homology"/>
<dbReference type="Gene3D" id="1.10.630.10">
    <property type="entry name" value="Cytochrome P450"/>
    <property type="match status" value="1"/>
</dbReference>
<sequence>MLVLHTPIFALMLLASTTSLYVMIRVVYNIFLHPLREYPGPLAWRATRLTWVLALQRGYLHRDLLALHDKYGPIVRIAPDELSYVDPRAWKDIYIGTLGGSARPSHAHGRAPIERNGVWFRKQRADEPDSIMGNNEEAHARFRRAFMGAFSERAVRGQTPLIEKYVALMVQKFRAMVDDGDDSGGDPAAVVDIVSWLNFVTFDISADLSFGESFGSTEQGRPHPWVEIACRFGKGIALVASLNYFAPLQKVLRYTMPKGVREKMIYHRELSVRKVRQRLQLQGERADFVQAVLNYNADREKSKCESEKVTPQELEVNMSVFVFAGSETSSTAMAAVLFGLLNSPSPMARVTAEIRSAFQREEDIDVAGVAGLEYLTAVINEGLRLGPPSAVTVPRVVPASGEAICGRWVPGGTFVTVNQYPAFRSAANFSNPHEYIPERFLPAETPSPTDNLAAFNPFLVGRHMCIGQKFAWAEMRLILARLLYAFDISWNVAPRIKDWGEQQTFIFWQKDPLLIRLKPR</sequence>
<protein>
    <submittedName>
        <fullName evidence="9">Uncharacterized protein</fullName>
    </submittedName>
</protein>
<evidence type="ECO:0000256" key="1">
    <source>
        <dbReference type="ARBA" id="ARBA00001971"/>
    </source>
</evidence>
<dbReference type="GO" id="GO:0004497">
    <property type="term" value="F:monooxygenase activity"/>
    <property type="evidence" value="ECO:0007669"/>
    <property type="project" value="UniProtKB-KW"/>
</dbReference>
<evidence type="ECO:0000256" key="7">
    <source>
        <dbReference type="PIRSR" id="PIRSR602401-1"/>
    </source>
</evidence>
<dbReference type="InterPro" id="IPR050121">
    <property type="entry name" value="Cytochrome_P450_monoxygenase"/>
</dbReference>
<dbReference type="EMBL" id="KN846958">
    <property type="protein sequence ID" value="KIW68677.1"/>
    <property type="molecule type" value="Genomic_DNA"/>
</dbReference>
<keyword evidence="10" id="KW-1185">Reference proteome</keyword>
<feature type="transmembrane region" description="Helical" evidence="8">
    <location>
        <begin position="6"/>
        <end position="28"/>
    </location>
</feature>
<accession>A0A0D2E2W2</accession>
<evidence type="ECO:0000256" key="4">
    <source>
        <dbReference type="ARBA" id="ARBA00022723"/>
    </source>
</evidence>
<dbReference type="Proteomes" id="UP000054266">
    <property type="component" value="Unassembled WGS sequence"/>
</dbReference>
<keyword evidence="3 7" id="KW-0349">Heme</keyword>
<keyword evidence="6" id="KW-0560">Oxidoreductase</keyword>
<keyword evidence="5 7" id="KW-0408">Iron</keyword>
<dbReference type="GO" id="GO:0016705">
    <property type="term" value="F:oxidoreductase activity, acting on paired donors, with incorporation or reduction of molecular oxygen"/>
    <property type="evidence" value="ECO:0007669"/>
    <property type="project" value="InterPro"/>
</dbReference>
<dbReference type="PRINTS" id="PR00385">
    <property type="entry name" value="P450"/>
</dbReference>
<name>A0A0D2E2W2_9EURO</name>
<keyword evidence="4 7" id="KW-0479">Metal-binding</keyword>
<feature type="binding site" description="axial binding residue" evidence="7">
    <location>
        <position position="465"/>
    </location>
    <ligand>
        <name>heme</name>
        <dbReference type="ChEBI" id="CHEBI:30413"/>
    </ligand>
    <ligandPart>
        <name>Fe</name>
        <dbReference type="ChEBI" id="CHEBI:18248"/>
    </ligandPart>
</feature>
<dbReference type="SUPFAM" id="SSF48264">
    <property type="entry name" value="Cytochrome P450"/>
    <property type="match status" value="1"/>
</dbReference>
<gene>
    <name evidence="9" type="ORF">PV04_04604</name>
</gene>
<dbReference type="GO" id="GO:0005506">
    <property type="term" value="F:iron ion binding"/>
    <property type="evidence" value="ECO:0007669"/>
    <property type="project" value="InterPro"/>
</dbReference>
<dbReference type="STRING" id="5601.A0A0D2E2W2"/>
<keyword evidence="8" id="KW-0812">Transmembrane</keyword>
<evidence type="ECO:0000256" key="6">
    <source>
        <dbReference type="ARBA" id="ARBA00023033"/>
    </source>
</evidence>
<dbReference type="InterPro" id="IPR036396">
    <property type="entry name" value="Cyt_P450_sf"/>
</dbReference>
<comment type="cofactor">
    <cofactor evidence="1 7">
        <name>heme</name>
        <dbReference type="ChEBI" id="CHEBI:30413"/>
    </cofactor>
</comment>
<reference evidence="9 10" key="1">
    <citation type="submission" date="2015-01" db="EMBL/GenBank/DDBJ databases">
        <title>The Genome Sequence of Capronia semiimmersa CBS27337.</title>
        <authorList>
            <consortium name="The Broad Institute Genomics Platform"/>
            <person name="Cuomo C."/>
            <person name="de Hoog S."/>
            <person name="Gorbushina A."/>
            <person name="Stielow B."/>
            <person name="Teixiera M."/>
            <person name="Abouelleil A."/>
            <person name="Chapman S.B."/>
            <person name="Priest M."/>
            <person name="Young S.K."/>
            <person name="Wortman J."/>
            <person name="Nusbaum C."/>
            <person name="Birren B."/>
        </authorList>
    </citation>
    <scope>NUCLEOTIDE SEQUENCE [LARGE SCALE GENOMIC DNA]</scope>
    <source>
        <strain evidence="9 10">CBS 27337</strain>
    </source>
</reference>
<dbReference type="AlphaFoldDB" id="A0A0D2E2W2"/>
<evidence type="ECO:0000256" key="5">
    <source>
        <dbReference type="ARBA" id="ARBA00023004"/>
    </source>
</evidence>
<evidence type="ECO:0000256" key="2">
    <source>
        <dbReference type="ARBA" id="ARBA00010617"/>
    </source>
</evidence>
<dbReference type="HOGENOM" id="CLU_001570_14_11_1"/>
<dbReference type="CDD" id="cd11058">
    <property type="entry name" value="CYP60B-like"/>
    <property type="match status" value="1"/>
</dbReference>
<dbReference type="GO" id="GO:0020037">
    <property type="term" value="F:heme binding"/>
    <property type="evidence" value="ECO:0007669"/>
    <property type="project" value="InterPro"/>
</dbReference>
<organism evidence="9 10">
    <name type="scientific">Phialophora macrospora</name>
    <dbReference type="NCBI Taxonomy" id="1851006"/>
    <lineage>
        <taxon>Eukaryota</taxon>
        <taxon>Fungi</taxon>
        <taxon>Dikarya</taxon>
        <taxon>Ascomycota</taxon>
        <taxon>Pezizomycotina</taxon>
        <taxon>Eurotiomycetes</taxon>
        <taxon>Chaetothyriomycetidae</taxon>
        <taxon>Chaetothyriales</taxon>
        <taxon>Herpotrichiellaceae</taxon>
        <taxon>Phialophora</taxon>
    </lineage>
</organism>
<dbReference type="PRINTS" id="PR00463">
    <property type="entry name" value="EP450I"/>
</dbReference>
<dbReference type="PANTHER" id="PTHR24305:SF210">
    <property type="entry name" value="CYTOCHROME P450 MONOOXYGENASE ASQL-RELATED"/>
    <property type="match status" value="1"/>
</dbReference>
<dbReference type="InterPro" id="IPR001128">
    <property type="entry name" value="Cyt_P450"/>
</dbReference>
<evidence type="ECO:0000256" key="3">
    <source>
        <dbReference type="ARBA" id="ARBA00022617"/>
    </source>
</evidence>
<dbReference type="PANTHER" id="PTHR24305">
    <property type="entry name" value="CYTOCHROME P450"/>
    <property type="match status" value="1"/>
</dbReference>
<keyword evidence="8" id="KW-1133">Transmembrane helix</keyword>
<evidence type="ECO:0000256" key="8">
    <source>
        <dbReference type="SAM" id="Phobius"/>
    </source>
</evidence>
<comment type="similarity">
    <text evidence="2">Belongs to the cytochrome P450 family.</text>
</comment>